<accession>A0A2M9W932</accession>
<name>A0A2M9W932_9GAMM</name>
<comment type="caution">
    <text evidence="2">The sequence shown here is derived from an EMBL/GenBank/DDBJ whole genome shotgun (WGS) entry which is preliminary data.</text>
</comment>
<dbReference type="OrthoDB" id="6496661at2"/>
<gene>
    <name evidence="2" type="ORF">PRCB_19230</name>
</gene>
<dbReference type="AlphaFoldDB" id="A0A2M9W932"/>
<reference evidence="2 3" key="1">
    <citation type="submission" date="2017-11" db="EMBL/GenBank/DDBJ databases">
        <title>The genome sequence of Pantoea rodasii DSM 26611.</title>
        <authorList>
            <person name="Gao J."/>
            <person name="Mao X."/>
            <person name="Sun J."/>
        </authorList>
    </citation>
    <scope>NUCLEOTIDE SEQUENCE [LARGE SCALE GENOMIC DNA]</scope>
    <source>
        <strain evidence="2 3">DSM 26611</strain>
    </source>
</reference>
<proteinExistence type="predicted"/>
<evidence type="ECO:0000256" key="1">
    <source>
        <dbReference type="SAM" id="Phobius"/>
    </source>
</evidence>
<sequence length="89" mass="9914">MPKYVIYLKRGHSKVIAKDSVTQAVSREMKKQGYRKHHAEVEAENESQAIINFNAANASYLDALSEFSGTAVICAVCVVITALVYFFRS</sequence>
<evidence type="ECO:0000313" key="3">
    <source>
        <dbReference type="Proteomes" id="UP000232062"/>
    </source>
</evidence>
<keyword evidence="1" id="KW-0472">Membrane</keyword>
<protein>
    <submittedName>
        <fullName evidence="2">Uncharacterized protein</fullName>
    </submittedName>
</protein>
<dbReference type="EMBL" id="PIQI01000026">
    <property type="protein sequence ID" value="PJZ04025.1"/>
    <property type="molecule type" value="Genomic_DNA"/>
</dbReference>
<keyword evidence="3" id="KW-1185">Reference proteome</keyword>
<keyword evidence="1" id="KW-1133">Transmembrane helix</keyword>
<feature type="transmembrane region" description="Helical" evidence="1">
    <location>
        <begin position="67"/>
        <end position="87"/>
    </location>
</feature>
<organism evidence="2 3">
    <name type="scientific">Pantoea rodasii</name>
    <dbReference type="NCBI Taxonomy" id="1076549"/>
    <lineage>
        <taxon>Bacteria</taxon>
        <taxon>Pseudomonadati</taxon>
        <taxon>Pseudomonadota</taxon>
        <taxon>Gammaproteobacteria</taxon>
        <taxon>Enterobacterales</taxon>
        <taxon>Erwiniaceae</taxon>
        <taxon>Pantoea</taxon>
    </lineage>
</organism>
<dbReference type="Proteomes" id="UP000232062">
    <property type="component" value="Unassembled WGS sequence"/>
</dbReference>
<keyword evidence="1" id="KW-0812">Transmembrane</keyword>
<evidence type="ECO:0000313" key="2">
    <source>
        <dbReference type="EMBL" id="PJZ04025.1"/>
    </source>
</evidence>
<dbReference type="RefSeq" id="WP_100703209.1">
    <property type="nucleotide sequence ID" value="NZ_PIQI01000026.1"/>
</dbReference>